<reference evidence="1 2" key="1">
    <citation type="submission" date="2019-06" db="EMBL/GenBank/DDBJ databases">
        <title>Sequencing the genomes of 1000 actinobacteria strains.</title>
        <authorList>
            <person name="Klenk H.-P."/>
        </authorList>
    </citation>
    <scope>NUCLEOTIDE SEQUENCE [LARGE SCALE GENOMIC DNA]</scope>
    <source>
        <strain evidence="1 2">DSM 46699</strain>
    </source>
</reference>
<sequence length="79" mass="8788">MSSDARIARHYWLPIPEASGRGGVRHAFPGARWLGTPSETAVCGIETPMAEPSEVDWICFPTCPECHQILKDRHSTRGR</sequence>
<dbReference type="RefSeq" id="WP_246110205.1">
    <property type="nucleotide sequence ID" value="NZ_VIWX01000002.1"/>
</dbReference>
<dbReference type="EMBL" id="VIWX01000002">
    <property type="protein sequence ID" value="TWF95176.1"/>
    <property type="molecule type" value="Genomic_DNA"/>
</dbReference>
<evidence type="ECO:0000313" key="1">
    <source>
        <dbReference type="EMBL" id="TWF95176.1"/>
    </source>
</evidence>
<gene>
    <name evidence="1" type="ORF">FHU35_12170</name>
</gene>
<dbReference type="AlphaFoldDB" id="A0A561U760"/>
<protein>
    <recommendedName>
        <fullName evidence="3">Zinc finger protein</fullName>
    </recommendedName>
</protein>
<evidence type="ECO:0008006" key="3">
    <source>
        <dbReference type="Google" id="ProtNLM"/>
    </source>
</evidence>
<organism evidence="1 2">
    <name type="scientific">Saccharopolyspora dendranthemae</name>
    <dbReference type="NCBI Taxonomy" id="1181886"/>
    <lineage>
        <taxon>Bacteria</taxon>
        <taxon>Bacillati</taxon>
        <taxon>Actinomycetota</taxon>
        <taxon>Actinomycetes</taxon>
        <taxon>Pseudonocardiales</taxon>
        <taxon>Pseudonocardiaceae</taxon>
        <taxon>Saccharopolyspora</taxon>
    </lineage>
</organism>
<comment type="caution">
    <text evidence="1">The sequence shown here is derived from an EMBL/GenBank/DDBJ whole genome shotgun (WGS) entry which is preliminary data.</text>
</comment>
<keyword evidence="2" id="KW-1185">Reference proteome</keyword>
<proteinExistence type="predicted"/>
<accession>A0A561U760</accession>
<name>A0A561U760_9PSEU</name>
<dbReference type="Proteomes" id="UP000316184">
    <property type="component" value="Unassembled WGS sequence"/>
</dbReference>
<evidence type="ECO:0000313" key="2">
    <source>
        <dbReference type="Proteomes" id="UP000316184"/>
    </source>
</evidence>